<feature type="transmembrane region" description="Helical" evidence="7">
    <location>
        <begin position="303"/>
        <end position="320"/>
    </location>
</feature>
<feature type="transmembrane region" description="Helical" evidence="7">
    <location>
        <begin position="332"/>
        <end position="350"/>
    </location>
</feature>
<dbReference type="PANTHER" id="PTHR23504">
    <property type="entry name" value="MAJOR FACILITATOR SUPERFAMILY DOMAIN-CONTAINING PROTEIN 10"/>
    <property type="match status" value="1"/>
</dbReference>
<dbReference type="PROSITE" id="PS00216">
    <property type="entry name" value="SUGAR_TRANSPORT_1"/>
    <property type="match status" value="1"/>
</dbReference>
<feature type="transmembrane region" description="Helical" evidence="7">
    <location>
        <begin position="76"/>
        <end position="96"/>
    </location>
</feature>
<dbReference type="Pfam" id="PF07690">
    <property type="entry name" value="MFS_1"/>
    <property type="match status" value="2"/>
</dbReference>
<feature type="transmembrane region" description="Helical" evidence="7">
    <location>
        <begin position="362"/>
        <end position="383"/>
    </location>
</feature>
<feature type="transmembrane region" description="Helical" evidence="7">
    <location>
        <begin position="205"/>
        <end position="227"/>
    </location>
</feature>
<dbReference type="InterPro" id="IPR020846">
    <property type="entry name" value="MFS_dom"/>
</dbReference>
<evidence type="ECO:0000256" key="5">
    <source>
        <dbReference type="ARBA" id="ARBA00023136"/>
    </source>
</evidence>
<dbReference type="PANTHER" id="PTHR23504:SF111">
    <property type="entry name" value="MAJOR FACILITATOR SUPERFAMILY (MFS) PROFILE DOMAIN-CONTAINING PROTEIN"/>
    <property type="match status" value="1"/>
</dbReference>
<keyword evidence="10" id="KW-1185">Reference proteome</keyword>
<dbReference type="GO" id="GO:0022857">
    <property type="term" value="F:transmembrane transporter activity"/>
    <property type="evidence" value="ECO:0007669"/>
    <property type="project" value="InterPro"/>
</dbReference>
<evidence type="ECO:0000256" key="4">
    <source>
        <dbReference type="ARBA" id="ARBA00022989"/>
    </source>
</evidence>
<reference evidence="9" key="1">
    <citation type="submission" date="2022-10" db="EMBL/GenBank/DDBJ databases">
        <title>Novel sulphate-reducing endosymbionts in the free-living metamonad Anaeramoeba.</title>
        <authorList>
            <person name="Jerlstrom-Hultqvist J."/>
            <person name="Cepicka I."/>
            <person name="Gallot-Lavallee L."/>
            <person name="Salas-Leiva D."/>
            <person name="Curtis B.A."/>
            <person name="Zahonova K."/>
            <person name="Pipaliya S."/>
            <person name="Dacks J."/>
            <person name="Roger A.J."/>
        </authorList>
    </citation>
    <scope>NUCLEOTIDE SEQUENCE</scope>
    <source>
        <strain evidence="9">BMAN</strain>
    </source>
</reference>
<dbReference type="InterPro" id="IPR005829">
    <property type="entry name" value="Sugar_transporter_CS"/>
</dbReference>
<keyword evidence="2" id="KW-0813">Transport</keyword>
<feature type="region of interest" description="Disordered" evidence="6">
    <location>
        <begin position="1"/>
        <end position="24"/>
    </location>
</feature>
<feature type="transmembrane region" description="Helical" evidence="7">
    <location>
        <begin position="263"/>
        <end position="283"/>
    </location>
</feature>
<evidence type="ECO:0000313" key="9">
    <source>
        <dbReference type="EMBL" id="KAJ5079553.1"/>
    </source>
</evidence>
<feature type="transmembrane region" description="Helical" evidence="7">
    <location>
        <begin position="433"/>
        <end position="455"/>
    </location>
</feature>
<feature type="transmembrane region" description="Helical" evidence="7">
    <location>
        <begin position="133"/>
        <end position="153"/>
    </location>
</feature>
<proteinExistence type="predicted"/>
<dbReference type="AlphaFoldDB" id="A0A9Q0LY37"/>
<feature type="transmembrane region" description="Helical" evidence="7">
    <location>
        <begin position="108"/>
        <end position="127"/>
    </location>
</feature>
<evidence type="ECO:0000256" key="6">
    <source>
        <dbReference type="SAM" id="MobiDB-lite"/>
    </source>
</evidence>
<name>A0A9Q0LY37_ANAIG</name>
<evidence type="ECO:0000256" key="7">
    <source>
        <dbReference type="SAM" id="Phobius"/>
    </source>
</evidence>
<dbReference type="OrthoDB" id="18650at2759"/>
<feature type="transmembrane region" description="Helical" evidence="7">
    <location>
        <begin position="174"/>
        <end position="193"/>
    </location>
</feature>
<dbReference type="EMBL" id="JAPDFW010000027">
    <property type="protein sequence ID" value="KAJ5079553.1"/>
    <property type="molecule type" value="Genomic_DNA"/>
</dbReference>
<gene>
    <name evidence="9" type="ORF">M0811_14422</name>
</gene>
<feature type="domain" description="Major facilitator superfamily (MFS) profile" evidence="8">
    <location>
        <begin position="37"/>
        <end position="460"/>
    </location>
</feature>
<evidence type="ECO:0000256" key="1">
    <source>
        <dbReference type="ARBA" id="ARBA00004141"/>
    </source>
</evidence>
<feature type="transmembrane region" description="Helical" evidence="7">
    <location>
        <begin position="404"/>
        <end position="427"/>
    </location>
</feature>
<dbReference type="Proteomes" id="UP001149090">
    <property type="component" value="Unassembled WGS sequence"/>
</dbReference>
<feature type="region of interest" description="Disordered" evidence="6">
    <location>
        <begin position="492"/>
        <end position="512"/>
    </location>
</feature>
<feature type="transmembrane region" description="Helical" evidence="7">
    <location>
        <begin position="37"/>
        <end position="56"/>
    </location>
</feature>
<dbReference type="Gene3D" id="1.20.1250.20">
    <property type="entry name" value="MFS general substrate transporter like domains"/>
    <property type="match status" value="1"/>
</dbReference>
<feature type="compositionally biased region" description="Basic and acidic residues" evidence="6">
    <location>
        <begin position="9"/>
        <end position="24"/>
    </location>
</feature>
<evidence type="ECO:0000259" key="8">
    <source>
        <dbReference type="PROSITE" id="PS50850"/>
    </source>
</evidence>
<keyword evidence="4 7" id="KW-1133">Transmembrane helix</keyword>
<accession>A0A9Q0LY37</accession>
<evidence type="ECO:0000256" key="3">
    <source>
        <dbReference type="ARBA" id="ARBA00022692"/>
    </source>
</evidence>
<comment type="subcellular location">
    <subcellularLocation>
        <location evidence="1">Membrane</location>
        <topology evidence="1">Multi-pass membrane protein</topology>
    </subcellularLocation>
</comment>
<dbReference type="InterPro" id="IPR011701">
    <property type="entry name" value="MFS"/>
</dbReference>
<dbReference type="OMA" id="AFMHIFP"/>
<evidence type="ECO:0000256" key="2">
    <source>
        <dbReference type="ARBA" id="ARBA00022448"/>
    </source>
</evidence>
<dbReference type="GO" id="GO:0016020">
    <property type="term" value="C:membrane"/>
    <property type="evidence" value="ECO:0007669"/>
    <property type="project" value="UniProtKB-SubCell"/>
</dbReference>
<dbReference type="PROSITE" id="PS50850">
    <property type="entry name" value="MFS"/>
    <property type="match status" value="1"/>
</dbReference>
<keyword evidence="3 7" id="KW-0812">Transmembrane</keyword>
<sequence length="512" mass="57407">MSLININTSEKEKQKEKSKEEETKSKTKIAIKKAQKVTAILLAAIGFDQYGGTLVYPFVPQMLKKRFHISNKNVGVLSGVIEGSFKASSFFSCFYLGYFSDKFGRKPIIIFSLFMVSITLLLFGFAWSVTSLILLEIIAGLTDGTEVVTKAVFSDLTSGVLNKYRSFLFASMSACYAFFRGLSSATVSIFFGHDFGVEIFKKNPYLFPCIIGAIIVFIVAIITYIFFSDKGLMPKEVEPFVHKFKNLKEGFKFAWANRLLRKLVIVFSLCDFSNGSVFVLIILYTTLDYSEGGLGFSPNETGVFFAIYGVGSVLFQFLWYNKLVKKIGVRKLFLLGSFVMATCTSILPLSRLVIGDLESHKIWKWVVFTPFILPYCFGLMSLLSNALTMISNVSGPGNQGMIQGSVGSIGSLFRSLGPFLAGSYFSFAEYINFPALVFITLGFIYFIGFLLMLFIKSPELEKSSHFLLKENGTKEEDETNLEKDFLIKIDEKNSETNSERESLIKNDEHQNV</sequence>
<dbReference type="InterPro" id="IPR036259">
    <property type="entry name" value="MFS_trans_sf"/>
</dbReference>
<dbReference type="SUPFAM" id="SSF103473">
    <property type="entry name" value="MFS general substrate transporter"/>
    <property type="match status" value="1"/>
</dbReference>
<keyword evidence="5 7" id="KW-0472">Membrane</keyword>
<protein>
    <submittedName>
        <fullName evidence="9">Major facilitator superfamily domain-containing protein</fullName>
    </submittedName>
</protein>
<comment type="caution">
    <text evidence="9">The sequence shown here is derived from an EMBL/GenBank/DDBJ whole genome shotgun (WGS) entry which is preliminary data.</text>
</comment>
<organism evidence="9 10">
    <name type="scientific">Anaeramoeba ignava</name>
    <name type="common">Anaerobic marine amoeba</name>
    <dbReference type="NCBI Taxonomy" id="1746090"/>
    <lineage>
        <taxon>Eukaryota</taxon>
        <taxon>Metamonada</taxon>
        <taxon>Anaeramoebidae</taxon>
        <taxon>Anaeramoeba</taxon>
    </lineage>
</organism>
<evidence type="ECO:0000313" key="10">
    <source>
        <dbReference type="Proteomes" id="UP001149090"/>
    </source>
</evidence>